<dbReference type="RefSeq" id="WP_245757898.1">
    <property type="nucleotide sequence ID" value="NZ_FONT01000005.1"/>
</dbReference>
<dbReference type="NCBIfam" id="NF003716">
    <property type="entry name" value="PRK05326.1-3"/>
    <property type="match status" value="1"/>
</dbReference>
<dbReference type="Proteomes" id="UP000199516">
    <property type="component" value="Unassembled WGS sequence"/>
</dbReference>
<dbReference type="Gene3D" id="1.20.1530.20">
    <property type="match status" value="1"/>
</dbReference>
<dbReference type="PANTHER" id="PTHR32507:SF7">
    <property type="entry name" value="K(+)_H(+) ANTIPORTER NHAP2"/>
    <property type="match status" value="1"/>
</dbReference>
<dbReference type="PROSITE" id="PS51202">
    <property type="entry name" value="RCK_C"/>
    <property type="match status" value="1"/>
</dbReference>
<feature type="transmembrane region" description="Helical" evidence="9">
    <location>
        <begin position="62"/>
        <end position="82"/>
    </location>
</feature>
<feature type="transmembrane region" description="Helical" evidence="9">
    <location>
        <begin position="370"/>
        <end position="390"/>
    </location>
</feature>
<feature type="transmembrane region" description="Helical" evidence="9">
    <location>
        <begin position="6"/>
        <end position="25"/>
    </location>
</feature>
<evidence type="ECO:0000313" key="12">
    <source>
        <dbReference type="Proteomes" id="UP000199516"/>
    </source>
</evidence>
<keyword evidence="3" id="KW-0050">Antiport</keyword>
<evidence type="ECO:0000313" key="11">
    <source>
        <dbReference type="EMBL" id="SFE90000.1"/>
    </source>
</evidence>
<evidence type="ECO:0000256" key="8">
    <source>
        <dbReference type="ARBA" id="ARBA00023136"/>
    </source>
</evidence>
<organism evidence="11 12">
    <name type="scientific">Alteribacillus iranensis</name>
    <dbReference type="NCBI Taxonomy" id="930128"/>
    <lineage>
        <taxon>Bacteria</taxon>
        <taxon>Bacillati</taxon>
        <taxon>Bacillota</taxon>
        <taxon>Bacilli</taxon>
        <taxon>Bacillales</taxon>
        <taxon>Bacillaceae</taxon>
        <taxon>Alteribacillus</taxon>
    </lineage>
</organism>
<reference evidence="11 12" key="1">
    <citation type="submission" date="2016-10" db="EMBL/GenBank/DDBJ databases">
        <authorList>
            <person name="de Groot N.N."/>
        </authorList>
    </citation>
    <scope>NUCLEOTIDE SEQUENCE [LARGE SCALE GENOMIC DNA]</scope>
    <source>
        <strain evidence="11 12">DSM 23995</strain>
    </source>
</reference>
<proteinExistence type="predicted"/>
<dbReference type="STRING" id="930128.SAMN05192532_105239"/>
<evidence type="ECO:0000256" key="6">
    <source>
        <dbReference type="ARBA" id="ARBA00022989"/>
    </source>
</evidence>
<protein>
    <submittedName>
        <fullName evidence="11">Cell volume regulation protein A</fullName>
    </submittedName>
</protein>
<dbReference type="GO" id="GO:0008324">
    <property type="term" value="F:monoatomic cation transmembrane transporter activity"/>
    <property type="evidence" value="ECO:0007669"/>
    <property type="project" value="InterPro"/>
</dbReference>
<dbReference type="InterPro" id="IPR006037">
    <property type="entry name" value="RCK_C"/>
</dbReference>
<evidence type="ECO:0000256" key="4">
    <source>
        <dbReference type="ARBA" id="ARBA00022475"/>
    </source>
</evidence>
<feature type="domain" description="RCK C-terminal" evidence="10">
    <location>
        <begin position="407"/>
        <end position="488"/>
    </location>
</feature>
<feature type="transmembrane region" description="Helical" evidence="9">
    <location>
        <begin position="121"/>
        <end position="141"/>
    </location>
</feature>
<dbReference type="Gene3D" id="3.30.70.1450">
    <property type="entry name" value="Regulator of K+ conductance, C-terminal domain"/>
    <property type="match status" value="1"/>
</dbReference>
<evidence type="ECO:0000256" key="9">
    <source>
        <dbReference type="SAM" id="Phobius"/>
    </source>
</evidence>
<feature type="transmembrane region" description="Helical" evidence="9">
    <location>
        <begin position="37"/>
        <end position="56"/>
    </location>
</feature>
<dbReference type="NCBIfam" id="NF003715">
    <property type="entry name" value="PRK05326.1-2"/>
    <property type="match status" value="1"/>
</dbReference>
<dbReference type="EMBL" id="FONT01000005">
    <property type="protein sequence ID" value="SFE90000.1"/>
    <property type="molecule type" value="Genomic_DNA"/>
</dbReference>
<evidence type="ECO:0000256" key="1">
    <source>
        <dbReference type="ARBA" id="ARBA00004651"/>
    </source>
</evidence>
<keyword evidence="6 9" id="KW-1133">Transmembrane helix</keyword>
<comment type="subcellular location">
    <subcellularLocation>
        <location evidence="1">Cell membrane</location>
        <topology evidence="1">Multi-pass membrane protein</topology>
    </subcellularLocation>
</comment>
<feature type="transmembrane region" description="Helical" evidence="9">
    <location>
        <begin position="337"/>
        <end position="358"/>
    </location>
</feature>
<dbReference type="SUPFAM" id="SSF116726">
    <property type="entry name" value="TrkA C-terminal domain-like"/>
    <property type="match status" value="1"/>
</dbReference>
<feature type="transmembrane region" description="Helical" evidence="9">
    <location>
        <begin position="275"/>
        <end position="295"/>
    </location>
</feature>
<keyword evidence="5 9" id="KW-0812">Transmembrane</keyword>
<evidence type="ECO:0000256" key="7">
    <source>
        <dbReference type="ARBA" id="ARBA00023065"/>
    </source>
</evidence>
<keyword evidence="12" id="KW-1185">Reference proteome</keyword>
<name>A0A1I2ECM3_9BACI</name>
<keyword evidence="8 9" id="KW-0472">Membrane</keyword>
<dbReference type="InterPro" id="IPR006153">
    <property type="entry name" value="Cation/H_exchanger_TM"/>
</dbReference>
<evidence type="ECO:0000256" key="3">
    <source>
        <dbReference type="ARBA" id="ARBA00022449"/>
    </source>
</evidence>
<accession>A0A1I2ECM3</accession>
<dbReference type="Pfam" id="PF00999">
    <property type="entry name" value="Na_H_Exchanger"/>
    <property type="match status" value="1"/>
</dbReference>
<feature type="transmembrane region" description="Helical" evidence="9">
    <location>
        <begin position="185"/>
        <end position="210"/>
    </location>
</feature>
<evidence type="ECO:0000259" key="10">
    <source>
        <dbReference type="PROSITE" id="PS51202"/>
    </source>
</evidence>
<feature type="transmembrane region" description="Helical" evidence="9">
    <location>
        <begin position="94"/>
        <end position="115"/>
    </location>
</feature>
<evidence type="ECO:0000256" key="5">
    <source>
        <dbReference type="ARBA" id="ARBA00022692"/>
    </source>
</evidence>
<dbReference type="InterPro" id="IPR036721">
    <property type="entry name" value="RCK_C_sf"/>
</dbReference>
<dbReference type="GO" id="GO:0005886">
    <property type="term" value="C:plasma membrane"/>
    <property type="evidence" value="ECO:0007669"/>
    <property type="project" value="UniProtKB-SubCell"/>
</dbReference>
<dbReference type="GO" id="GO:0015297">
    <property type="term" value="F:antiporter activity"/>
    <property type="evidence" value="ECO:0007669"/>
    <property type="project" value="UniProtKB-KW"/>
</dbReference>
<keyword evidence="7" id="KW-0406">Ion transport</keyword>
<keyword evidence="4" id="KW-1003">Cell membrane</keyword>
<dbReference type="InterPro" id="IPR038770">
    <property type="entry name" value="Na+/solute_symporter_sf"/>
</dbReference>
<dbReference type="Pfam" id="PF02080">
    <property type="entry name" value="TrkA_C"/>
    <property type="match status" value="1"/>
</dbReference>
<gene>
    <name evidence="11" type="ORF">SAMN05192532_105239</name>
</gene>
<evidence type="ECO:0000256" key="2">
    <source>
        <dbReference type="ARBA" id="ARBA00022448"/>
    </source>
</evidence>
<feature type="transmembrane region" description="Helical" evidence="9">
    <location>
        <begin position="301"/>
        <end position="325"/>
    </location>
</feature>
<dbReference type="AlphaFoldDB" id="A0A1I2ECM3"/>
<dbReference type="GO" id="GO:1902600">
    <property type="term" value="P:proton transmembrane transport"/>
    <property type="evidence" value="ECO:0007669"/>
    <property type="project" value="InterPro"/>
</dbReference>
<dbReference type="GO" id="GO:0006813">
    <property type="term" value="P:potassium ion transport"/>
    <property type="evidence" value="ECO:0007669"/>
    <property type="project" value="InterPro"/>
</dbReference>
<sequence>MLTANMFSDYFTFIVGAFLVAGVLVARFSSKLGLPSLILFISLGMVMGPDGLGLLNVSNVELAQLIGIISLVIILFEGGLHTDWTTIRPVMKTAISLATLTVFLTSAILSLFTYFILDLSIIEAFLLGALVGSTDAAAVFATLKGRNINKRLGSAMEGEAGVNDPMAVFLTLSAIQLLASQHNNIWFMIGSFFWQMLAGVAIGVIIGRIASLCINHINMDTGGMYPIFTLSTAFLTYGAAQFSQASGFLAVYVCALVIGNQDLTNRYTISRFHEGLAWIGQITMFVILGLLVYPHEIFSWQVVWTGLLLSVCLMFIARPIAVFLSTIKMGYTIREKLFLSWAGLRGAVPIVLATYPIVAGVENSSVYFNIVFFIVLTSALLQGASISWVAEKLSLTGEKKKFPYHSLELLTIGNADAKLVEFHVTEKTTMKGKKIKELPLPGDTAVNALVRDGDVTPITDDTMIEEGDLLYILVSNKHKEELKVMLGTKKEKTRKEEKAEAR</sequence>
<dbReference type="PANTHER" id="PTHR32507">
    <property type="entry name" value="NA(+)/H(+) ANTIPORTER 1"/>
    <property type="match status" value="1"/>
</dbReference>
<keyword evidence="2" id="KW-0813">Transport</keyword>